<feature type="chain" id="PRO_5038720907" evidence="1">
    <location>
        <begin position="21"/>
        <end position="217"/>
    </location>
</feature>
<accession>A0A4Q7TNE0</accession>
<gene>
    <name evidence="2" type="ORF">EV140_0867</name>
</gene>
<dbReference type="Proteomes" id="UP000292408">
    <property type="component" value="Unassembled WGS sequence"/>
</dbReference>
<evidence type="ECO:0000313" key="3">
    <source>
        <dbReference type="Proteomes" id="UP000292408"/>
    </source>
</evidence>
<comment type="caution">
    <text evidence="2">The sequence shown here is derived from an EMBL/GenBank/DDBJ whole genome shotgun (WGS) entry which is preliminary data.</text>
</comment>
<evidence type="ECO:0000313" key="2">
    <source>
        <dbReference type="EMBL" id="RZT62345.1"/>
    </source>
</evidence>
<sequence>MRQKRVIHRLLATTASLALAIGLTGFASPTGELTPSENDRSISSIEVHSEIHGTSSTLTIEFDEPVSPDVAEAIALELSEEPAIEATSSRGTPSAPVVIYCNSYHSWSDSNGRFTLQRACGSTSAPWGFKLSASTAATVVGNVHEAGMMWQKNGIQQSRQASHSVHAYYQFHGTFSGLAGASDRVNWYDTFTWRHNIAGGGTANLLVAGTFDSRRYA</sequence>
<dbReference type="AlphaFoldDB" id="A0A4Q7TNE0"/>
<dbReference type="RefSeq" id="WP_130281439.1">
    <property type="nucleotide sequence ID" value="NZ_SGXT01000013.1"/>
</dbReference>
<organism evidence="2 3">
    <name type="scientific">Microcella alkaliphila</name>
    <dbReference type="NCBI Taxonomy" id="279828"/>
    <lineage>
        <taxon>Bacteria</taxon>
        <taxon>Bacillati</taxon>
        <taxon>Actinomycetota</taxon>
        <taxon>Actinomycetes</taxon>
        <taxon>Micrococcales</taxon>
        <taxon>Microbacteriaceae</taxon>
        <taxon>Microcella</taxon>
    </lineage>
</organism>
<feature type="signal peptide" evidence="1">
    <location>
        <begin position="1"/>
        <end position="20"/>
    </location>
</feature>
<proteinExistence type="predicted"/>
<name>A0A4Q7TNE0_9MICO</name>
<reference evidence="2 3" key="1">
    <citation type="journal article" date="2015" name="Stand. Genomic Sci.">
        <title>Genomic Encyclopedia of Bacterial and Archaeal Type Strains, Phase III: the genomes of soil and plant-associated and newly described type strains.</title>
        <authorList>
            <person name="Whitman W.B."/>
            <person name="Woyke T."/>
            <person name="Klenk H.P."/>
            <person name="Zhou Y."/>
            <person name="Lilburn T.G."/>
            <person name="Beck B.J."/>
            <person name="De Vos P."/>
            <person name="Vandamme P."/>
            <person name="Eisen J.A."/>
            <person name="Garrity G."/>
            <person name="Hugenholtz P."/>
            <person name="Kyrpides N.C."/>
        </authorList>
    </citation>
    <scope>NUCLEOTIDE SEQUENCE [LARGE SCALE GENOMIC DNA]</scope>
    <source>
        <strain evidence="2 3">AC4r</strain>
    </source>
</reference>
<keyword evidence="1" id="KW-0732">Signal</keyword>
<protein>
    <submittedName>
        <fullName evidence="2">Uncharacterized protein</fullName>
    </submittedName>
</protein>
<dbReference type="EMBL" id="SGXT01000013">
    <property type="protein sequence ID" value="RZT62345.1"/>
    <property type="molecule type" value="Genomic_DNA"/>
</dbReference>
<evidence type="ECO:0000256" key="1">
    <source>
        <dbReference type="SAM" id="SignalP"/>
    </source>
</evidence>
<dbReference type="OrthoDB" id="4139637at2"/>
<keyword evidence="3" id="KW-1185">Reference proteome</keyword>